<organism evidence="1 2">
    <name type="scientific">Geomonas propionica</name>
    <dbReference type="NCBI Taxonomy" id="2798582"/>
    <lineage>
        <taxon>Bacteria</taxon>
        <taxon>Pseudomonadati</taxon>
        <taxon>Thermodesulfobacteriota</taxon>
        <taxon>Desulfuromonadia</taxon>
        <taxon>Geobacterales</taxon>
        <taxon>Geobacteraceae</taxon>
        <taxon>Geomonas</taxon>
    </lineage>
</organism>
<keyword evidence="2" id="KW-1185">Reference proteome</keyword>
<dbReference type="RefSeq" id="WP_199393160.1">
    <property type="nucleotide sequence ID" value="NZ_JAEMHK010000001.1"/>
</dbReference>
<gene>
    <name evidence="1" type="ORF">JFN90_00585</name>
</gene>
<accession>A0ABS0YM86</accession>
<evidence type="ECO:0000313" key="1">
    <source>
        <dbReference type="EMBL" id="MBJ6798622.1"/>
    </source>
</evidence>
<evidence type="ECO:0000313" key="2">
    <source>
        <dbReference type="Proteomes" id="UP000641025"/>
    </source>
</evidence>
<dbReference type="InterPro" id="IPR011202">
    <property type="entry name" value="UCP014677"/>
</dbReference>
<protein>
    <submittedName>
        <fullName evidence="1">SIR2 family protein</fullName>
    </submittedName>
</protein>
<name>A0ABS0YM86_9BACT</name>
<dbReference type="Proteomes" id="UP000641025">
    <property type="component" value="Unassembled WGS sequence"/>
</dbReference>
<dbReference type="PIRSF" id="PIRSF014677">
    <property type="entry name" value="UCP014677"/>
    <property type="match status" value="1"/>
</dbReference>
<dbReference type="EMBL" id="JAEMHK010000001">
    <property type="protein sequence ID" value="MBJ6798622.1"/>
    <property type="molecule type" value="Genomic_DNA"/>
</dbReference>
<comment type="caution">
    <text evidence="1">The sequence shown here is derived from an EMBL/GenBank/DDBJ whole genome shotgun (WGS) entry which is preliminary data.</text>
</comment>
<reference evidence="1 2" key="1">
    <citation type="submission" date="2020-12" db="EMBL/GenBank/DDBJ databases">
        <title>Geomonas sp. Red259, isolated from paddy soil.</title>
        <authorList>
            <person name="Xu Z."/>
            <person name="Zhang Z."/>
            <person name="Masuda Y."/>
            <person name="Itoh H."/>
            <person name="Senoo K."/>
        </authorList>
    </citation>
    <scope>NUCLEOTIDE SEQUENCE [LARGE SCALE GENOMIC DNA]</scope>
    <source>
        <strain evidence="1 2">Red259</strain>
    </source>
</reference>
<sequence length="520" mass="59263">MKAAILKRLIKNDHQPLLFVGSGLSIRYIGLENWEGLLRRFANQATDNALAYEMYVQAAKSMECKEGLFPKVAELIEHDFNKKWFTSAEYEANRKLHADLVKEGISPFKIEIASSMKEKSQNPLAAYATEIELFKKLEKRSISGVVTTNYDSFIEDCFPSYTPYIGQEELFFSPLHGISEIYKIHGCCTKPGTIVINETDYVDFSDTNAYLAAKLLTFFIEHPIIFLGYSISDTNIERILKSIVRCLSKENLEKIKERLFFIVRAKGEEAEEISTYTKAFEGGKSIDMTKIRLKTYEPLYQAMLENQAKYNAPVLRRLKQDIYELVLTNKPSGKIRTVNLEDEKLEDVEIVVGVGVLAEFGKTGYGGLTAEEIYKDVVFNDRDFNAVDVVNLALPTLLAHNSNNLPVHKYLNGYQGQVPERVGQAKKNKFDDLLSSTAIKNRAKSKFRDETIGSLRKNHPAWKCLQELPNLKQENIDADELGDFLRQTLKDHPQSLSKGDTGFKTGLKRAIRIYDWLKYH</sequence>
<dbReference type="Pfam" id="PF13289">
    <property type="entry name" value="SIR2_2"/>
    <property type="match status" value="1"/>
</dbReference>
<proteinExistence type="predicted"/>